<dbReference type="AlphaFoldDB" id="A0A833JF97"/>
<dbReference type="PANTHER" id="PTHR43304">
    <property type="entry name" value="PHYTOCHROME-LIKE PROTEIN CPH1"/>
    <property type="match status" value="1"/>
</dbReference>
<feature type="domain" description="PAC" evidence="8">
    <location>
        <begin position="214"/>
        <end position="266"/>
    </location>
</feature>
<evidence type="ECO:0000256" key="3">
    <source>
        <dbReference type="ARBA" id="ARBA00022553"/>
    </source>
</evidence>
<dbReference type="SMART" id="SM00387">
    <property type="entry name" value="HATPase_c"/>
    <property type="match status" value="1"/>
</dbReference>
<dbReference type="PRINTS" id="PR00344">
    <property type="entry name" value="BCTRLSENSOR"/>
</dbReference>
<dbReference type="Pfam" id="PF02518">
    <property type="entry name" value="HATPase_c"/>
    <property type="match status" value="1"/>
</dbReference>
<dbReference type="SUPFAM" id="SSF55785">
    <property type="entry name" value="PYP-like sensor domain (PAS domain)"/>
    <property type="match status" value="5"/>
</dbReference>
<dbReference type="InterPro" id="IPR013655">
    <property type="entry name" value="PAS_fold_3"/>
</dbReference>
<dbReference type="SMART" id="SM00388">
    <property type="entry name" value="HisKA"/>
    <property type="match status" value="1"/>
</dbReference>
<keyword evidence="5" id="KW-0418">Kinase</keyword>
<dbReference type="Gene3D" id="1.10.287.130">
    <property type="match status" value="1"/>
</dbReference>
<dbReference type="InterPro" id="IPR052162">
    <property type="entry name" value="Sensor_kinase/Photoreceptor"/>
</dbReference>
<dbReference type="SUPFAM" id="SSF47384">
    <property type="entry name" value="Homodimeric domain of signal transducing histidine kinase"/>
    <property type="match status" value="1"/>
</dbReference>
<proteinExistence type="predicted"/>
<dbReference type="PROSITE" id="PS50112">
    <property type="entry name" value="PAS"/>
    <property type="match status" value="3"/>
</dbReference>
<dbReference type="GO" id="GO:0000155">
    <property type="term" value="F:phosphorelay sensor kinase activity"/>
    <property type="evidence" value="ECO:0007669"/>
    <property type="project" value="InterPro"/>
</dbReference>
<dbReference type="PROSITE" id="PS50113">
    <property type="entry name" value="PAC"/>
    <property type="match status" value="1"/>
</dbReference>
<dbReference type="InterPro" id="IPR036097">
    <property type="entry name" value="HisK_dim/P_sf"/>
</dbReference>
<dbReference type="SMART" id="SM00086">
    <property type="entry name" value="PAC"/>
    <property type="match status" value="4"/>
</dbReference>
<dbReference type="Proteomes" id="UP000442694">
    <property type="component" value="Unassembled WGS sequence"/>
</dbReference>
<keyword evidence="10" id="KW-1185">Reference proteome</keyword>
<evidence type="ECO:0000259" key="6">
    <source>
        <dbReference type="PROSITE" id="PS50109"/>
    </source>
</evidence>
<dbReference type="InterPro" id="IPR013656">
    <property type="entry name" value="PAS_4"/>
</dbReference>
<dbReference type="EMBL" id="WFLN01000004">
    <property type="protein sequence ID" value="KAB8033629.1"/>
    <property type="molecule type" value="Genomic_DNA"/>
</dbReference>
<reference evidence="9 10" key="1">
    <citation type="submission" date="2019-10" db="EMBL/GenBank/DDBJ databases">
        <title>New genus of Silvanigrellaceae.</title>
        <authorList>
            <person name="Pitt A."/>
            <person name="Hahn M.W."/>
        </authorList>
    </citation>
    <scope>NUCLEOTIDE SEQUENCE [LARGE SCALE GENOMIC DNA]</scope>
    <source>
        <strain evidence="9 10">33A1-SZDP</strain>
    </source>
</reference>
<dbReference type="CDD" id="cd00082">
    <property type="entry name" value="HisKA"/>
    <property type="match status" value="1"/>
</dbReference>
<dbReference type="NCBIfam" id="TIGR00229">
    <property type="entry name" value="sensory_box"/>
    <property type="match status" value="3"/>
</dbReference>
<dbReference type="Pfam" id="PF13426">
    <property type="entry name" value="PAS_9"/>
    <property type="match status" value="1"/>
</dbReference>
<feature type="domain" description="PAS" evidence="7">
    <location>
        <begin position="517"/>
        <end position="565"/>
    </location>
</feature>
<dbReference type="InterPro" id="IPR003594">
    <property type="entry name" value="HATPase_dom"/>
</dbReference>
<organism evidence="9 10">
    <name type="scientific">Fluviispira multicolorata</name>
    <dbReference type="NCBI Taxonomy" id="2654512"/>
    <lineage>
        <taxon>Bacteria</taxon>
        <taxon>Pseudomonadati</taxon>
        <taxon>Bdellovibrionota</taxon>
        <taxon>Oligoflexia</taxon>
        <taxon>Silvanigrellales</taxon>
        <taxon>Silvanigrellaceae</taxon>
        <taxon>Fluviispira</taxon>
    </lineage>
</organism>
<dbReference type="CDD" id="cd00130">
    <property type="entry name" value="PAS"/>
    <property type="match status" value="3"/>
</dbReference>
<dbReference type="Pfam" id="PF08448">
    <property type="entry name" value="PAS_4"/>
    <property type="match status" value="1"/>
</dbReference>
<evidence type="ECO:0000256" key="2">
    <source>
        <dbReference type="ARBA" id="ARBA00012438"/>
    </source>
</evidence>
<feature type="domain" description="PAS" evidence="7">
    <location>
        <begin position="24"/>
        <end position="94"/>
    </location>
</feature>
<evidence type="ECO:0000259" key="8">
    <source>
        <dbReference type="PROSITE" id="PS50113"/>
    </source>
</evidence>
<feature type="domain" description="Histidine kinase" evidence="6">
    <location>
        <begin position="664"/>
        <end position="874"/>
    </location>
</feature>
<evidence type="ECO:0000256" key="1">
    <source>
        <dbReference type="ARBA" id="ARBA00000085"/>
    </source>
</evidence>
<sequence length="877" mass="102026">MKIRKQLIPEQKEQVELKYIDPIERNQYINFFEISLDLYCTIDANKNFNQINPSFIKFLGFTEKEILTKSFIDFIHPDDISSTLKEIKNLSNNTPCTYFENRYKSKDGNYKNISWMFQYDLHSNMLFTTGRDITSLKNYEKKSQKIFNTITKLAMIIFINAKGMIIDVNDSFCKVSGYTKDELLGKNYHSLNSNFHSELFFNEEFEKHIEDQFLTTETKILAKDGTKYFCTSFITPLSDLESTINCFMIISFDITEYKQIEQTFIEGQKISKIGSWKFDFKTQNLIATDEYYRIFELDLTNKNKIEKKLYKTIQKRIHPDDLIKFNKIFEKPEKSEKLDDYFTFTYRLISKDNGYYKHIRDVVKIIKNQLGVPYMLSGTSQDLTEIVKIQEENRYILDAIGIGVWKYNPVNQNLIWDNSMYKLYEMDPLNFSCHYQAWESSLSSDAKDKAINELSQALSGEKEFNTTFEITTKSNQKKYIGAKGIVIRNNKDDPIMMYGINWDRSKEVANKQQIEYQRILLESVLNNIPNMVYVKDYQDNRIIILFNKAGEELLGINAQSIIGKNENTFVSKYKLNIFSKRHNEAFEKNKTIIIDKELLDTPNGKRYLRTYMIPTFTFDKKPDLLIVISTDITEELEMSKKLDIEKSKTIQNSKLASLGEMSAGIAHEINSPLGVISLSVELLKKAKNNPIKFRERCDNIEKSIQKISKIIDGLRKFSRITAKTIHKEIFIADIINEALIIAESRARFHFCNITINLQPSTKIRCNVLEIEQVIINLINNGIDAVKNLEEKWIKINAFENSENCVLQIIDSGSGISMEIEQKLFQPFFTTKPFGEGTGLGLSISKSILLEHNATIMINRDFTNTCFEVLFPLCLKKD</sequence>
<feature type="domain" description="PAS" evidence="7">
    <location>
        <begin position="139"/>
        <end position="198"/>
    </location>
</feature>
<dbReference type="InterPro" id="IPR000700">
    <property type="entry name" value="PAS-assoc_C"/>
</dbReference>
<dbReference type="InterPro" id="IPR000014">
    <property type="entry name" value="PAS"/>
</dbReference>
<accession>A0A833JF97</accession>
<dbReference type="InterPro" id="IPR003661">
    <property type="entry name" value="HisK_dim/P_dom"/>
</dbReference>
<evidence type="ECO:0000313" key="9">
    <source>
        <dbReference type="EMBL" id="KAB8033629.1"/>
    </source>
</evidence>
<evidence type="ECO:0000256" key="4">
    <source>
        <dbReference type="ARBA" id="ARBA00022679"/>
    </source>
</evidence>
<dbReference type="Gene3D" id="3.30.450.20">
    <property type="entry name" value="PAS domain"/>
    <property type="match status" value="5"/>
</dbReference>
<gene>
    <name evidence="9" type="ORF">GCL57_02670</name>
</gene>
<dbReference type="SUPFAM" id="SSF55874">
    <property type="entry name" value="ATPase domain of HSP90 chaperone/DNA topoisomerase II/histidine kinase"/>
    <property type="match status" value="1"/>
</dbReference>
<dbReference type="Gene3D" id="3.30.565.10">
    <property type="entry name" value="Histidine kinase-like ATPase, C-terminal domain"/>
    <property type="match status" value="1"/>
</dbReference>
<evidence type="ECO:0000259" key="7">
    <source>
        <dbReference type="PROSITE" id="PS50112"/>
    </source>
</evidence>
<keyword evidence="3" id="KW-0597">Phosphoprotein</keyword>
<evidence type="ECO:0000256" key="5">
    <source>
        <dbReference type="ARBA" id="ARBA00022777"/>
    </source>
</evidence>
<evidence type="ECO:0000313" key="10">
    <source>
        <dbReference type="Proteomes" id="UP000442694"/>
    </source>
</evidence>
<dbReference type="Pfam" id="PF00512">
    <property type="entry name" value="HisKA"/>
    <property type="match status" value="1"/>
</dbReference>
<comment type="catalytic activity">
    <reaction evidence="1">
        <text>ATP + protein L-histidine = ADP + protein N-phospho-L-histidine.</text>
        <dbReference type="EC" id="2.7.13.3"/>
    </reaction>
</comment>
<dbReference type="InterPro" id="IPR036890">
    <property type="entry name" value="HATPase_C_sf"/>
</dbReference>
<dbReference type="InterPro" id="IPR001610">
    <property type="entry name" value="PAC"/>
</dbReference>
<dbReference type="SMART" id="SM00091">
    <property type="entry name" value="PAS"/>
    <property type="match status" value="4"/>
</dbReference>
<protein>
    <recommendedName>
        <fullName evidence="2">histidine kinase</fullName>
        <ecNumber evidence="2">2.7.13.3</ecNumber>
    </recommendedName>
</protein>
<dbReference type="Pfam" id="PF08447">
    <property type="entry name" value="PAS_3"/>
    <property type="match status" value="1"/>
</dbReference>
<dbReference type="PROSITE" id="PS50109">
    <property type="entry name" value="HIS_KIN"/>
    <property type="match status" value="1"/>
</dbReference>
<keyword evidence="4" id="KW-0808">Transferase</keyword>
<name>A0A833JF97_9BACT</name>
<dbReference type="InterPro" id="IPR005467">
    <property type="entry name" value="His_kinase_dom"/>
</dbReference>
<dbReference type="RefSeq" id="WP_152211715.1">
    <property type="nucleotide sequence ID" value="NZ_WFLN01000004.1"/>
</dbReference>
<dbReference type="PANTHER" id="PTHR43304:SF1">
    <property type="entry name" value="PAC DOMAIN-CONTAINING PROTEIN"/>
    <property type="match status" value="1"/>
</dbReference>
<dbReference type="InterPro" id="IPR035965">
    <property type="entry name" value="PAS-like_dom_sf"/>
</dbReference>
<comment type="caution">
    <text evidence="9">The sequence shown here is derived from an EMBL/GenBank/DDBJ whole genome shotgun (WGS) entry which is preliminary data.</text>
</comment>
<dbReference type="EC" id="2.7.13.3" evidence="2"/>
<dbReference type="InterPro" id="IPR004358">
    <property type="entry name" value="Sig_transdc_His_kin-like_C"/>
</dbReference>